<organism evidence="3 4">
    <name type="scientific">Kaistia defluvii</name>
    <dbReference type="NCBI Taxonomy" id="410841"/>
    <lineage>
        <taxon>Bacteria</taxon>
        <taxon>Pseudomonadati</taxon>
        <taxon>Pseudomonadota</taxon>
        <taxon>Alphaproteobacteria</taxon>
        <taxon>Hyphomicrobiales</taxon>
        <taxon>Kaistiaceae</taxon>
        <taxon>Kaistia</taxon>
    </lineage>
</organism>
<dbReference type="RefSeq" id="WP_354552734.1">
    <property type="nucleotide sequence ID" value="NZ_JBEPSM010000002.1"/>
</dbReference>
<feature type="compositionally biased region" description="Pro residues" evidence="1">
    <location>
        <begin position="138"/>
        <end position="151"/>
    </location>
</feature>
<name>A0ABV2R2C4_9HYPH</name>
<evidence type="ECO:0000313" key="4">
    <source>
        <dbReference type="Proteomes" id="UP001549321"/>
    </source>
</evidence>
<keyword evidence="2" id="KW-0812">Transmembrane</keyword>
<proteinExistence type="predicted"/>
<accession>A0ABV2R2C4</accession>
<dbReference type="SUPFAM" id="SSF48452">
    <property type="entry name" value="TPR-like"/>
    <property type="match status" value="1"/>
</dbReference>
<evidence type="ECO:0000256" key="2">
    <source>
        <dbReference type="SAM" id="Phobius"/>
    </source>
</evidence>
<feature type="region of interest" description="Disordered" evidence="1">
    <location>
        <begin position="129"/>
        <end position="152"/>
    </location>
</feature>
<keyword evidence="2" id="KW-1133">Transmembrane helix</keyword>
<reference evidence="3 4" key="1">
    <citation type="submission" date="2024-06" db="EMBL/GenBank/DDBJ databases">
        <title>Sorghum-associated microbial communities from plants grown in Nebraska, USA.</title>
        <authorList>
            <person name="Schachtman D."/>
        </authorList>
    </citation>
    <scope>NUCLEOTIDE SEQUENCE [LARGE SCALE GENOMIC DNA]</scope>
    <source>
        <strain evidence="3 4">3207</strain>
    </source>
</reference>
<dbReference type="InterPro" id="IPR011990">
    <property type="entry name" value="TPR-like_helical_dom_sf"/>
</dbReference>
<dbReference type="GO" id="GO:0004016">
    <property type="term" value="F:adenylate cyclase activity"/>
    <property type="evidence" value="ECO:0007669"/>
    <property type="project" value="UniProtKB-EC"/>
</dbReference>
<gene>
    <name evidence="3" type="ORF">ABIE08_003367</name>
</gene>
<dbReference type="EC" id="4.6.1.1" evidence="3"/>
<protein>
    <submittedName>
        <fullName evidence="3">Adenylate cyclase</fullName>
        <ecNumber evidence="3">4.6.1.1</ecNumber>
    </submittedName>
</protein>
<comment type="caution">
    <text evidence="3">The sequence shown here is derived from an EMBL/GenBank/DDBJ whole genome shotgun (WGS) entry which is preliminary data.</text>
</comment>
<keyword evidence="4" id="KW-1185">Reference proteome</keyword>
<dbReference type="EMBL" id="JBEPSM010000002">
    <property type="protein sequence ID" value="MET4635421.1"/>
    <property type="molecule type" value="Genomic_DNA"/>
</dbReference>
<keyword evidence="2" id="KW-0472">Membrane</keyword>
<evidence type="ECO:0000256" key="1">
    <source>
        <dbReference type="SAM" id="MobiDB-lite"/>
    </source>
</evidence>
<evidence type="ECO:0000313" key="3">
    <source>
        <dbReference type="EMBL" id="MET4635421.1"/>
    </source>
</evidence>
<dbReference type="Gene3D" id="1.25.40.10">
    <property type="entry name" value="Tetratricopeptide repeat domain"/>
    <property type="match status" value="1"/>
</dbReference>
<sequence length="594" mass="63804">MNYMPPDSGSAFNLDEVDADQARAALQKILKSAEFVASPQLCAFLTYIVEARLAGNEHTLKGQTIGTVVLGRPEGYDSQRDPIVRVEANRLRRTLASYYERSGADGPVRIVVERGSYVPRFERLPPLPSPLPDAAAMPQPPPAFPNPPPEPASRGPGINAIVIGAILAAIAIALFGTFVLLQQRMADTQPVNRTATAPTRIASSSAVAPPATSPYLPSIEVMPFSAPAGGEIADRSEELVSGLTVALARFPELRVLSDRGQAADFRLEGEILVSDRKSTVAMRLLSTGTAEVLWSASIDMPLSELMSRQGIDRLLAVATTAIAPQFGAIAQFVARSDDGLAGELSGYDCLIEAQLQKHRLDGEAWSRFDTCLAELIERYPNFANARASRALLLMENFRLNPDAAAAREALKEADELARQALQLEPANVRAMTAVATVAFAKGDLEAARTVGLRAISSNPHDPLSRLQYVLALIASDYPDQALQQAAAARLLDPAHVSFYDSLEFLARLGKPMHTESMSGAVMADVSLLPYGAIARILAYDAAGQIDARDAAVQVLYELMPLFATDMPTALSRQFPPSPFTRRLQDALHKAGVGT</sequence>
<dbReference type="Proteomes" id="UP001549321">
    <property type="component" value="Unassembled WGS sequence"/>
</dbReference>
<keyword evidence="3" id="KW-0456">Lyase</keyword>
<feature type="transmembrane region" description="Helical" evidence="2">
    <location>
        <begin position="158"/>
        <end position="181"/>
    </location>
</feature>